<keyword evidence="6" id="KW-0460">Magnesium</keyword>
<evidence type="ECO:0000313" key="8">
    <source>
        <dbReference type="Proteomes" id="UP000005332"/>
    </source>
</evidence>
<dbReference type="Proteomes" id="UP000005332">
    <property type="component" value="Unassembled WGS sequence"/>
</dbReference>
<dbReference type="GO" id="GO:0004805">
    <property type="term" value="F:trehalose-phosphatase activity"/>
    <property type="evidence" value="ECO:0007669"/>
    <property type="project" value="UniProtKB-EC"/>
</dbReference>
<dbReference type="InterPro" id="IPR006379">
    <property type="entry name" value="HAD-SF_hydro_IIB"/>
</dbReference>
<name>G4CZX9_9ACTN</name>
<comment type="pathway">
    <text evidence="2 6">Glycan biosynthesis; trehalose biosynthesis.</text>
</comment>
<dbReference type="AlphaFoldDB" id="G4CZX9"/>
<keyword evidence="6" id="KW-0479">Metal-binding</keyword>
<dbReference type="Gene3D" id="3.40.50.1000">
    <property type="entry name" value="HAD superfamily/HAD-like"/>
    <property type="match status" value="1"/>
</dbReference>
<reference evidence="7 8" key="1">
    <citation type="submission" date="2011-06" db="EMBL/GenBank/DDBJ databases">
        <authorList>
            <person name="Muzny D."/>
            <person name="Qin X."/>
            <person name="Deng J."/>
            <person name="Jiang H."/>
            <person name="Liu Y."/>
            <person name="Qu J."/>
            <person name="Song X.-Z."/>
            <person name="Zhang L."/>
            <person name="Thornton R."/>
            <person name="Coyle M."/>
            <person name="Francisco L."/>
            <person name="Jackson L."/>
            <person name="Javaid M."/>
            <person name="Korchina V."/>
            <person name="Kovar C."/>
            <person name="Mata R."/>
            <person name="Mathew T."/>
            <person name="Ngo R."/>
            <person name="Nguyen L."/>
            <person name="Nguyen N."/>
            <person name="Okwuonu G."/>
            <person name="Ongeri F."/>
            <person name="Pham C."/>
            <person name="Simmons D."/>
            <person name="Wilczek-Boney K."/>
            <person name="Hale W."/>
            <person name="Jakkamsetti A."/>
            <person name="Pham P."/>
            <person name="Ruth R."/>
            <person name="San Lucas F."/>
            <person name="Warren J."/>
            <person name="Zhang J."/>
            <person name="Zhao Z."/>
            <person name="Zhou C."/>
            <person name="Zhu D."/>
            <person name="Lee S."/>
            <person name="Bess C."/>
            <person name="Blankenburg K."/>
            <person name="Forbes L."/>
            <person name="Fu Q."/>
            <person name="Gubbala S."/>
            <person name="Hirani K."/>
            <person name="Jayaseelan J.C."/>
            <person name="Lara F."/>
            <person name="Munidasa M."/>
            <person name="Palculict T."/>
            <person name="Patil S."/>
            <person name="Pu L.-L."/>
            <person name="Saada N."/>
            <person name="Tang L."/>
            <person name="Weissenberger G."/>
            <person name="Zhu Y."/>
            <person name="Hemphill L."/>
            <person name="Shang Y."/>
            <person name="Youmans B."/>
            <person name="Ayvaz T."/>
            <person name="Ross M."/>
            <person name="Santibanez J."/>
            <person name="Aqrawi P."/>
            <person name="Gross S."/>
            <person name="Joshi V."/>
            <person name="Fowler G."/>
            <person name="Nazareth L."/>
            <person name="Reid J."/>
            <person name="Worley K."/>
            <person name="Petrosino J."/>
            <person name="Highlander S."/>
            <person name="Gibbs R."/>
        </authorList>
    </citation>
    <scope>NUCLEOTIDE SEQUENCE [LARGE SCALE GENOMIC DNA]</scope>
    <source>
        <strain evidence="7 8">ATCC 25577</strain>
    </source>
</reference>
<dbReference type="InterPro" id="IPR044651">
    <property type="entry name" value="OTSB-like"/>
</dbReference>
<comment type="caution">
    <text evidence="7">The sequence shown here is derived from an EMBL/GenBank/DDBJ whole genome shotgun (WGS) entry which is preliminary data.</text>
</comment>
<evidence type="ECO:0000256" key="5">
    <source>
        <dbReference type="ARBA" id="ARBA00024179"/>
    </source>
</evidence>
<dbReference type="GO" id="GO:0005992">
    <property type="term" value="P:trehalose biosynthetic process"/>
    <property type="evidence" value="ECO:0007669"/>
    <property type="project" value="UniProtKB-UniPathway"/>
</dbReference>
<dbReference type="EMBL" id="AGBA01000015">
    <property type="protein sequence ID" value="EGY77048.1"/>
    <property type="molecule type" value="Genomic_DNA"/>
</dbReference>
<proteinExistence type="inferred from homology"/>
<dbReference type="PANTHER" id="PTHR43768:SF3">
    <property type="entry name" value="TREHALOSE 6-PHOSPHATE PHOSPHATASE"/>
    <property type="match status" value="1"/>
</dbReference>
<dbReference type="PATRIC" id="fig|997355.3.peg.1972"/>
<evidence type="ECO:0000256" key="1">
    <source>
        <dbReference type="ARBA" id="ARBA00000500"/>
    </source>
</evidence>
<evidence type="ECO:0000256" key="6">
    <source>
        <dbReference type="RuleBase" id="RU361117"/>
    </source>
</evidence>
<dbReference type="HOGENOM" id="CLU_037265_0_1_11"/>
<comment type="similarity">
    <text evidence="3 6">Belongs to the trehalose phosphatase family.</text>
</comment>
<dbReference type="UniPathway" id="UPA00299"/>
<dbReference type="Gene3D" id="3.30.70.1020">
    <property type="entry name" value="Trehalose-6-phosphate phosphatase related protein, domain 2"/>
    <property type="match status" value="1"/>
</dbReference>
<dbReference type="InterPro" id="IPR036412">
    <property type="entry name" value="HAD-like_sf"/>
</dbReference>
<comment type="catalytic activity">
    <reaction evidence="1 6">
        <text>alpha,alpha-trehalose 6-phosphate + H2O = alpha,alpha-trehalose + phosphate</text>
        <dbReference type="Rhea" id="RHEA:23420"/>
        <dbReference type="ChEBI" id="CHEBI:15377"/>
        <dbReference type="ChEBI" id="CHEBI:16551"/>
        <dbReference type="ChEBI" id="CHEBI:43474"/>
        <dbReference type="ChEBI" id="CHEBI:58429"/>
        <dbReference type="EC" id="3.1.3.12"/>
    </reaction>
</comment>
<dbReference type="EC" id="3.1.3.12" evidence="6"/>
<gene>
    <name evidence="7" type="primary">otsB</name>
    <name evidence="7" type="ORF">HMPREF9153_2001</name>
</gene>
<keyword evidence="8" id="KW-1185">Reference proteome</keyword>
<evidence type="ECO:0000256" key="3">
    <source>
        <dbReference type="ARBA" id="ARBA00008770"/>
    </source>
</evidence>
<protein>
    <recommendedName>
        <fullName evidence="6">Trehalose 6-phosphate phosphatase</fullName>
        <ecNumber evidence="6">3.1.3.12</ecNumber>
    </recommendedName>
</protein>
<dbReference type="GO" id="GO:0046872">
    <property type="term" value="F:metal ion binding"/>
    <property type="evidence" value="ECO:0007669"/>
    <property type="project" value="UniProtKB-KW"/>
</dbReference>
<comment type="cofactor">
    <cofactor evidence="6">
        <name>Mg(2+)</name>
        <dbReference type="ChEBI" id="CHEBI:18420"/>
    </cofactor>
</comment>
<evidence type="ECO:0000256" key="4">
    <source>
        <dbReference type="ARBA" id="ARBA00022801"/>
    </source>
</evidence>
<evidence type="ECO:0000313" key="7">
    <source>
        <dbReference type="EMBL" id="EGY77048.1"/>
    </source>
</evidence>
<dbReference type="InterPro" id="IPR023214">
    <property type="entry name" value="HAD_sf"/>
</dbReference>
<dbReference type="NCBIfam" id="TIGR00685">
    <property type="entry name" value="T6PP"/>
    <property type="match status" value="1"/>
</dbReference>
<dbReference type="NCBIfam" id="TIGR01484">
    <property type="entry name" value="HAD-SF-IIB"/>
    <property type="match status" value="1"/>
</dbReference>
<accession>G4CZX9</accession>
<evidence type="ECO:0000256" key="2">
    <source>
        <dbReference type="ARBA" id="ARBA00005199"/>
    </source>
</evidence>
<dbReference type="Pfam" id="PF02358">
    <property type="entry name" value="Trehalose_PPase"/>
    <property type="match status" value="1"/>
</dbReference>
<comment type="function">
    <text evidence="5 6">Removes the phosphate from trehalose 6-phosphate to produce free trehalose.</text>
</comment>
<dbReference type="PANTHER" id="PTHR43768">
    <property type="entry name" value="TREHALOSE 6-PHOSPHATE PHOSPHATASE"/>
    <property type="match status" value="1"/>
</dbReference>
<dbReference type="SUPFAM" id="SSF56784">
    <property type="entry name" value="HAD-like"/>
    <property type="match status" value="1"/>
</dbReference>
<organism evidence="7 8">
    <name type="scientific">Cutibacterium avidum ATCC 25577</name>
    <dbReference type="NCBI Taxonomy" id="997355"/>
    <lineage>
        <taxon>Bacteria</taxon>
        <taxon>Bacillati</taxon>
        <taxon>Actinomycetota</taxon>
        <taxon>Actinomycetes</taxon>
        <taxon>Propionibacteriales</taxon>
        <taxon>Propionibacteriaceae</taxon>
        <taxon>Cutibacterium</taxon>
    </lineage>
</organism>
<dbReference type="InterPro" id="IPR003337">
    <property type="entry name" value="Trehalose_PPase"/>
</dbReference>
<sequence length="315" mass="33918">MFELILPIRGLRSHRGTGMCDHGPMTDRPAPAKKSWTPLTDAGRGVLDAVATDPGSVLLALDFDGTLAPIVDDPADSAMAEESRAAMSRMDEKLAIMAIITGREVAAVRHMTAVDEVPGLEHLVVLGQYGVERYDAATGALRDPEVPESVRIAKGRLEGLAEELGQQDPRDVGCRIEDKGRAVALHTRRAADPAHALASAAPRVREIAEELDLHCEDGRNIIELKSAVTTKAQALRELIDEVKPRVVIMCGDDLGDVPALEVIAEWIREGHPGARVVSYSDEQPSMTDHADIICDQTEGVSAFLAALADRVCFTK</sequence>
<keyword evidence="4 6" id="KW-0378">Hydrolase</keyword>